<gene>
    <name evidence="3" type="ORF">SAMN02745751_01967</name>
</gene>
<dbReference type="Gene3D" id="3.20.20.140">
    <property type="entry name" value="Metal-dependent hydrolases"/>
    <property type="match status" value="1"/>
</dbReference>
<sequence>MFDLGIVKGKVYLDGKFAETNVYIRDGSIEKVSDEELDCERTLDAKGRLVLPGFIDPHVHFSLDLGEFSSRDDFESGSRAAAFGGVTTFLDFTRPIHNHDEALEAIRERKKEAVKSCVDYSLHLTLGNFSGDVEKLVGICREEGLGSIKVFTAYSESNRRCSYEVIERILKKDILLMSHSEEDELVSPVWDEVATYEESRPVEAEMTAVERLCISASSKGRLYIVHVSSGSTVEMVKDKFGQFLNRSIFLESCPHYFNLSSDLYGKENGRIYLMAPPLRSKDEVKKMKENIGFLSTVGTDHCPFMKEEKLKYERADKVPKGIGSIEYSFSLMYTLFGNEIIPKFTSSPAEIFGLRKKGRIAEGFDGDIVVYDENISREIDGGVSKCDYSVYEGKETRGKVVTTISGGRIIMDDGTFYGGRGRFIRR</sequence>
<keyword evidence="4" id="KW-1185">Reference proteome</keyword>
<feature type="domain" description="Amidohydrolase-related" evidence="2">
    <location>
        <begin position="49"/>
        <end position="252"/>
    </location>
</feature>
<dbReference type="InterPro" id="IPR032466">
    <property type="entry name" value="Metal_Hydrolase"/>
</dbReference>
<dbReference type="AlphaFoldDB" id="A0A1M6HCA9"/>
<dbReference type="InterPro" id="IPR011059">
    <property type="entry name" value="Metal-dep_hydrolase_composite"/>
</dbReference>
<dbReference type="Pfam" id="PF01979">
    <property type="entry name" value="Amidohydro_1"/>
    <property type="match status" value="2"/>
</dbReference>
<dbReference type="GO" id="GO:0005829">
    <property type="term" value="C:cytosol"/>
    <property type="evidence" value="ECO:0007669"/>
    <property type="project" value="TreeGrafter"/>
</dbReference>
<dbReference type="EMBL" id="FQZL01000013">
    <property type="protein sequence ID" value="SHJ19822.1"/>
    <property type="molecule type" value="Genomic_DNA"/>
</dbReference>
<evidence type="ECO:0000313" key="3">
    <source>
        <dbReference type="EMBL" id="SHJ19822.1"/>
    </source>
</evidence>
<accession>A0A1M6HCA9</accession>
<evidence type="ECO:0000259" key="2">
    <source>
        <dbReference type="Pfam" id="PF01979"/>
    </source>
</evidence>
<dbReference type="RefSeq" id="WP_073049414.1">
    <property type="nucleotide sequence ID" value="NZ_FQZL01000013.1"/>
</dbReference>
<dbReference type="InterPro" id="IPR006680">
    <property type="entry name" value="Amidohydro-rel"/>
</dbReference>
<dbReference type="PANTHER" id="PTHR11647">
    <property type="entry name" value="HYDRANTOINASE/DIHYDROPYRIMIDINASE FAMILY MEMBER"/>
    <property type="match status" value="1"/>
</dbReference>
<proteinExistence type="predicted"/>
<dbReference type="Gene3D" id="2.30.40.10">
    <property type="entry name" value="Urease, subunit C, domain 1"/>
    <property type="match status" value="1"/>
</dbReference>
<dbReference type="PANTHER" id="PTHR11647:SF1">
    <property type="entry name" value="COLLAPSIN RESPONSE MEDIATOR PROTEIN"/>
    <property type="match status" value="1"/>
</dbReference>
<dbReference type="SUPFAM" id="SSF51338">
    <property type="entry name" value="Composite domain of metallo-dependent hydrolases"/>
    <property type="match status" value="1"/>
</dbReference>
<reference evidence="3 4" key="1">
    <citation type="submission" date="2016-11" db="EMBL/GenBank/DDBJ databases">
        <authorList>
            <person name="Jaros S."/>
            <person name="Januszkiewicz K."/>
            <person name="Wedrychowicz H."/>
        </authorList>
    </citation>
    <scope>NUCLEOTIDE SEQUENCE [LARGE SCALE GENOMIC DNA]</scope>
    <source>
        <strain evidence="3 4">DSM 17477</strain>
    </source>
</reference>
<feature type="domain" description="Amidohydrolase-related" evidence="2">
    <location>
        <begin position="284"/>
        <end position="409"/>
    </location>
</feature>
<evidence type="ECO:0000313" key="4">
    <source>
        <dbReference type="Proteomes" id="UP000184052"/>
    </source>
</evidence>
<dbReference type="GO" id="GO:0016812">
    <property type="term" value="F:hydrolase activity, acting on carbon-nitrogen (but not peptide) bonds, in cyclic amides"/>
    <property type="evidence" value="ECO:0007669"/>
    <property type="project" value="TreeGrafter"/>
</dbReference>
<dbReference type="OrthoDB" id="9765462at2"/>
<dbReference type="SUPFAM" id="SSF51556">
    <property type="entry name" value="Metallo-dependent hydrolases"/>
    <property type="match status" value="1"/>
</dbReference>
<evidence type="ECO:0000256" key="1">
    <source>
        <dbReference type="ARBA" id="ARBA00001947"/>
    </source>
</evidence>
<name>A0A1M6HCA9_9FIRM</name>
<dbReference type="STRING" id="1121476.SAMN02745751_01967"/>
<organism evidence="3 4">
    <name type="scientific">Dethiosulfatibacter aminovorans DSM 17477</name>
    <dbReference type="NCBI Taxonomy" id="1121476"/>
    <lineage>
        <taxon>Bacteria</taxon>
        <taxon>Bacillati</taxon>
        <taxon>Bacillota</taxon>
        <taxon>Tissierellia</taxon>
        <taxon>Dethiosulfatibacter</taxon>
    </lineage>
</organism>
<comment type="cofactor">
    <cofactor evidence="1">
        <name>Zn(2+)</name>
        <dbReference type="ChEBI" id="CHEBI:29105"/>
    </cofactor>
</comment>
<protein>
    <submittedName>
        <fullName evidence="3">Dihydropyrimidinase</fullName>
    </submittedName>
</protein>
<dbReference type="Proteomes" id="UP000184052">
    <property type="component" value="Unassembled WGS sequence"/>
</dbReference>
<dbReference type="InterPro" id="IPR050378">
    <property type="entry name" value="Metallo-dep_Hydrolases_sf"/>
</dbReference>